<sequence>MRILNQDNNIAVRNVLLMLTMEEAAELKDDLERLLSKKALNDHSHINDLEYEHELTISLYDENNIEEFDERIKKLIIQDE</sequence>
<dbReference type="GeneID" id="35805742"/>
<dbReference type="STRING" id="203119.Cthe_1982"/>
<proteinExistence type="predicted"/>
<dbReference type="AlphaFoldDB" id="A3DGX1"/>
<dbReference type="EMBL" id="CP000568">
    <property type="protein sequence ID" value="ABN53200.1"/>
    <property type="molecule type" value="Genomic_DNA"/>
</dbReference>
<organism evidence="1 2">
    <name type="scientific">Acetivibrio thermocellus (strain ATCC 27405 / DSM 1237 / JCM 9322 / NBRC 103400 / NCIMB 10682 / NRRL B-4536 / VPI 7372)</name>
    <name type="common">Clostridium thermocellum</name>
    <dbReference type="NCBI Taxonomy" id="203119"/>
    <lineage>
        <taxon>Bacteria</taxon>
        <taxon>Bacillati</taxon>
        <taxon>Bacillota</taxon>
        <taxon>Clostridia</taxon>
        <taxon>Eubacteriales</taxon>
        <taxon>Oscillospiraceae</taxon>
        <taxon>Acetivibrio</taxon>
    </lineage>
</organism>
<keyword evidence="2" id="KW-1185">Reference proteome</keyword>
<name>A3DGX1_ACET2</name>
<dbReference type="SMR" id="A3DGX1"/>
<dbReference type="Proteomes" id="UP000002145">
    <property type="component" value="Chromosome"/>
</dbReference>
<accession>A3DGX1</accession>
<dbReference type="HOGENOM" id="CLU_195861_0_0_9"/>
<dbReference type="RefSeq" id="WP_003514003.1">
    <property type="nucleotide sequence ID" value="NC_009012.1"/>
</dbReference>
<evidence type="ECO:0000313" key="1">
    <source>
        <dbReference type="EMBL" id="ABN53200.1"/>
    </source>
</evidence>
<dbReference type="KEGG" id="cth:Cthe_1982"/>
<reference evidence="1 2" key="2">
    <citation type="journal article" date="2013" name="Biotechnol. Biofuels">
        <title>Global transcriptome analysis of Clostridium thermocellum ATCC 27405 during growth on dilute acid pretreated Populus and switchgrass.</title>
        <authorList>
            <person name="Wilson C.M."/>
            <person name="Rodriguez M.Jr."/>
            <person name="Johnson C.M."/>
            <person name="Martin S.L."/>
            <person name="Chu T.M."/>
            <person name="Wolfinger R.D."/>
            <person name="Hauser L.J."/>
            <person name="Land M.L."/>
            <person name="Klingeman D.M."/>
            <person name="Syed M.H."/>
            <person name="Ragauskas A.J."/>
            <person name="Tschaplinski T.J."/>
            <person name="Mielenz J.R."/>
            <person name="Brown S.D."/>
        </authorList>
    </citation>
    <scope>NUCLEOTIDE SEQUENCE [LARGE SCALE GENOMIC DNA]</scope>
    <source>
        <strain evidence="2">ATCC 27405 / DSM 1237 / JCM 9322 / NBRC 103400 / NCIMB 10682 / NRRL B-4536 / VPI 7372</strain>
    </source>
</reference>
<reference evidence="2" key="1">
    <citation type="submission" date="2007-02" db="EMBL/GenBank/DDBJ databases">
        <title>Complete sequence of Clostridium thermocellum ATCC 27405.</title>
        <authorList>
            <consortium name="US DOE Joint Genome Institute"/>
            <person name="Copeland A."/>
            <person name="Lucas S."/>
            <person name="Lapidus A."/>
            <person name="Barry K."/>
            <person name="Detter J.C."/>
            <person name="Glavina del Rio T."/>
            <person name="Hammon N."/>
            <person name="Israni S."/>
            <person name="Dalin E."/>
            <person name="Tice H."/>
            <person name="Pitluck S."/>
            <person name="Chertkov O."/>
            <person name="Brettin T."/>
            <person name="Bruce D."/>
            <person name="Han C."/>
            <person name="Tapia R."/>
            <person name="Gilna P."/>
            <person name="Schmutz J."/>
            <person name="Larimer F."/>
            <person name="Land M."/>
            <person name="Hauser L."/>
            <person name="Kyrpides N."/>
            <person name="Mikhailova N."/>
            <person name="Wu J.H.D."/>
            <person name="Newcomb M."/>
            <person name="Richardson P."/>
        </authorList>
    </citation>
    <scope>NUCLEOTIDE SEQUENCE [LARGE SCALE GENOMIC DNA]</scope>
    <source>
        <strain evidence="2">ATCC 27405 / DSM 1237 / JCM 9322 / NBRC 103400 / NCIMB 10682 / NRRL B-4536 / VPI 7372</strain>
    </source>
</reference>
<dbReference type="OrthoDB" id="2087150at2"/>
<evidence type="ECO:0000313" key="2">
    <source>
        <dbReference type="Proteomes" id="UP000002145"/>
    </source>
</evidence>
<dbReference type="eggNOG" id="ENOG502ZTEA">
    <property type="taxonomic scope" value="Bacteria"/>
</dbReference>
<protein>
    <submittedName>
        <fullName evidence="1">SPRY domain containing protein</fullName>
    </submittedName>
</protein>
<gene>
    <name evidence="1" type="ordered locus">Cthe_1982</name>
</gene>